<dbReference type="Pfam" id="PF00122">
    <property type="entry name" value="E1-E2_ATPase"/>
    <property type="match status" value="1"/>
</dbReference>
<feature type="transmembrane region" description="Helical" evidence="18">
    <location>
        <begin position="250"/>
        <end position="273"/>
    </location>
</feature>
<dbReference type="GO" id="GO:0140581">
    <property type="term" value="F:P-type monovalent copper transporter activity"/>
    <property type="evidence" value="ECO:0007669"/>
    <property type="project" value="UniProtKB-EC"/>
</dbReference>
<dbReference type="GO" id="GO:0043682">
    <property type="term" value="F:P-type divalent copper transporter activity"/>
    <property type="evidence" value="ECO:0007669"/>
    <property type="project" value="TreeGrafter"/>
</dbReference>
<evidence type="ECO:0000256" key="12">
    <source>
        <dbReference type="ARBA" id="ARBA00022842"/>
    </source>
</evidence>
<feature type="domain" description="HMA" evidence="19">
    <location>
        <begin position="5"/>
        <end position="71"/>
    </location>
</feature>
<evidence type="ECO:0000256" key="1">
    <source>
        <dbReference type="ARBA" id="ARBA00004651"/>
    </source>
</evidence>
<dbReference type="PRINTS" id="PR00120">
    <property type="entry name" value="HATPASE"/>
</dbReference>
<keyword evidence="11 18" id="KW-0067">ATP-binding</keyword>
<dbReference type="PANTHER" id="PTHR43520">
    <property type="entry name" value="ATP7, ISOFORM B"/>
    <property type="match status" value="1"/>
</dbReference>
<keyword evidence="14 18" id="KW-1133">Transmembrane helix</keyword>
<feature type="transmembrane region" description="Helical" evidence="18">
    <location>
        <begin position="876"/>
        <end position="895"/>
    </location>
</feature>
<dbReference type="PROSITE" id="PS50846">
    <property type="entry name" value="HMA_2"/>
    <property type="match status" value="3"/>
</dbReference>
<dbReference type="NCBIfam" id="TIGR01494">
    <property type="entry name" value="ATPase_P-type"/>
    <property type="match status" value="1"/>
</dbReference>
<dbReference type="InterPro" id="IPR006122">
    <property type="entry name" value="HMA_Cu_ion-bd"/>
</dbReference>
<dbReference type="InterPro" id="IPR036163">
    <property type="entry name" value="HMA_dom_sf"/>
</dbReference>
<dbReference type="GO" id="GO:0055070">
    <property type="term" value="P:copper ion homeostasis"/>
    <property type="evidence" value="ECO:0007669"/>
    <property type="project" value="TreeGrafter"/>
</dbReference>
<keyword evidence="21" id="KW-1185">Reference proteome</keyword>
<dbReference type="Pfam" id="PF00403">
    <property type="entry name" value="HMA"/>
    <property type="match status" value="3"/>
</dbReference>
<evidence type="ECO:0000256" key="2">
    <source>
        <dbReference type="ARBA" id="ARBA00006024"/>
    </source>
</evidence>
<feature type="transmembrane region" description="Helical" evidence="18">
    <location>
        <begin position="848"/>
        <end position="870"/>
    </location>
</feature>
<dbReference type="Gene3D" id="3.40.1110.10">
    <property type="entry name" value="Calcium-transporting ATPase, cytoplasmic domain N"/>
    <property type="match status" value="1"/>
</dbReference>
<keyword evidence="8" id="KW-0677">Repeat</keyword>
<dbReference type="PANTHER" id="PTHR43520:SF8">
    <property type="entry name" value="P-TYPE CU(+) TRANSPORTER"/>
    <property type="match status" value="1"/>
</dbReference>
<evidence type="ECO:0000256" key="13">
    <source>
        <dbReference type="ARBA" id="ARBA00022967"/>
    </source>
</evidence>
<dbReference type="InterPro" id="IPR017969">
    <property type="entry name" value="Heavy-metal-associated_CS"/>
</dbReference>
<keyword evidence="9 18" id="KW-0547">Nucleotide-binding</keyword>
<dbReference type="Gene3D" id="2.70.150.10">
    <property type="entry name" value="Calcium-transporting ATPase, cytoplasmic transduction domain A"/>
    <property type="match status" value="1"/>
</dbReference>
<organism evidence="20 21">
    <name type="scientific">Deinococcus xianganensis</name>
    <dbReference type="NCBI Taxonomy" id="1507289"/>
    <lineage>
        <taxon>Bacteria</taxon>
        <taxon>Thermotogati</taxon>
        <taxon>Deinococcota</taxon>
        <taxon>Deinococci</taxon>
        <taxon>Deinococcales</taxon>
        <taxon>Deinococcaceae</taxon>
        <taxon>Deinococcus</taxon>
    </lineage>
</organism>
<dbReference type="SUPFAM" id="SSF81653">
    <property type="entry name" value="Calcium ATPase, transduction domain A"/>
    <property type="match status" value="1"/>
</dbReference>
<keyword evidence="13" id="KW-1278">Translocase</keyword>
<keyword evidence="15" id="KW-0186">Copper</keyword>
<dbReference type="GO" id="GO:0005524">
    <property type="term" value="F:ATP binding"/>
    <property type="evidence" value="ECO:0007669"/>
    <property type="project" value="UniProtKB-UniRule"/>
</dbReference>
<dbReference type="RefSeq" id="WP_160976710.1">
    <property type="nucleotide sequence ID" value="NZ_WVHK01000007.1"/>
</dbReference>
<evidence type="ECO:0000313" key="20">
    <source>
        <dbReference type="EMBL" id="MXV18655.1"/>
    </source>
</evidence>
<keyword evidence="5 18" id="KW-1003">Cell membrane</keyword>
<evidence type="ECO:0000313" key="21">
    <source>
        <dbReference type="Proteomes" id="UP000430519"/>
    </source>
</evidence>
<dbReference type="InterPro" id="IPR018303">
    <property type="entry name" value="ATPase_P-typ_P_site"/>
</dbReference>
<feature type="domain" description="HMA" evidence="19">
    <location>
        <begin position="141"/>
        <end position="207"/>
    </location>
</feature>
<evidence type="ECO:0000256" key="6">
    <source>
        <dbReference type="ARBA" id="ARBA00022692"/>
    </source>
</evidence>
<dbReference type="GO" id="GO:0005886">
    <property type="term" value="C:plasma membrane"/>
    <property type="evidence" value="ECO:0007669"/>
    <property type="project" value="UniProtKB-SubCell"/>
</dbReference>
<dbReference type="PROSITE" id="PS01047">
    <property type="entry name" value="HMA_1"/>
    <property type="match status" value="3"/>
</dbReference>
<dbReference type="EMBL" id="WVHK01000007">
    <property type="protein sequence ID" value="MXV18655.1"/>
    <property type="molecule type" value="Genomic_DNA"/>
</dbReference>
<dbReference type="SUPFAM" id="SSF81665">
    <property type="entry name" value="Calcium ATPase, transmembrane domain M"/>
    <property type="match status" value="1"/>
</dbReference>
<dbReference type="InterPro" id="IPR023299">
    <property type="entry name" value="ATPase_P-typ_cyto_dom_N"/>
</dbReference>
<dbReference type="Gene3D" id="3.40.50.1000">
    <property type="entry name" value="HAD superfamily/HAD-like"/>
    <property type="match status" value="1"/>
</dbReference>
<evidence type="ECO:0000256" key="15">
    <source>
        <dbReference type="ARBA" id="ARBA00023008"/>
    </source>
</evidence>
<dbReference type="InterPro" id="IPR044492">
    <property type="entry name" value="P_typ_ATPase_HD_dom"/>
</dbReference>
<dbReference type="SUPFAM" id="SSF55008">
    <property type="entry name" value="HMA, heavy metal-associated domain"/>
    <property type="match status" value="3"/>
</dbReference>
<evidence type="ECO:0000256" key="11">
    <source>
        <dbReference type="ARBA" id="ARBA00022840"/>
    </source>
</evidence>
<evidence type="ECO:0000256" key="8">
    <source>
        <dbReference type="ARBA" id="ARBA00022737"/>
    </source>
</evidence>
<keyword evidence="10" id="KW-0187">Copper transport</keyword>
<reference evidence="20 21" key="1">
    <citation type="submission" date="2019-11" db="EMBL/GenBank/DDBJ databases">
        <title>Genome sequence of Deinococcus xianganensis Y35, AI-2 producing algicidal bacterium, isolated from lake water.</title>
        <authorList>
            <person name="Li Y."/>
        </authorList>
    </citation>
    <scope>NUCLEOTIDE SEQUENCE [LARGE SCALE GENOMIC DNA]</scope>
    <source>
        <strain evidence="20 21">Y35</strain>
    </source>
</reference>
<keyword evidence="4" id="KW-0813">Transport</keyword>
<proteinExistence type="inferred from homology"/>
<protein>
    <recommendedName>
        <fullName evidence="3">P-type Cu(+) transporter</fullName>
        <ecNumber evidence="3">7.2.2.8</ecNumber>
    </recommendedName>
</protein>
<dbReference type="InterPro" id="IPR006121">
    <property type="entry name" value="HMA_dom"/>
</dbReference>
<evidence type="ECO:0000256" key="4">
    <source>
        <dbReference type="ARBA" id="ARBA00022448"/>
    </source>
</evidence>
<dbReference type="SFLD" id="SFLDF00027">
    <property type="entry name" value="p-type_atpase"/>
    <property type="match status" value="1"/>
</dbReference>
<dbReference type="PROSITE" id="PS00154">
    <property type="entry name" value="ATPASE_E1_E2"/>
    <property type="match status" value="1"/>
</dbReference>
<feature type="transmembrane region" description="Helical" evidence="18">
    <location>
        <begin position="504"/>
        <end position="526"/>
    </location>
</feature>
<dbReference type="InterPro" id="IPR023214">
    <property type="entry name" value="HAD_sf"/>
</dbReference>
<dbReference type="NCBIfam" id="TIGR01525">
    <property type="entry name" value="ATPase-IB_hvy"/>
    <property type="match status" value="1"/>
</dbReference>
<dbReference type="Proteomes" id="UP000430519">
    <property type="component" value="Unassembled WGS sequence"/>
</dbReference>
<dbReference type="AlphaFoldDB" id="A0A6I4YM36"/>
<dbReference type="SUPFAM" id="SSF56784">
    <property type="entry name" value="HAD-like"/>
    <property type="match status" value="1"/>
</dbReference>
<keyword evidence="16" id="KW-0406">Ion transport</keyword>
<dbReference type="GO" id="GO:0005507">
    <property type="term" value="F:copper ion binding"/>
    <property type="evidence" value="ECO:0007669"/>
    <property type="project" value="InterPro"/>
</dbReference>
<feature type="transmembrane region" description="Helical" evidence="18">
    <location>
        <begin position="351"/>
        <end position="370"/>
    </location>
</feature>
<dbReference type="SFLD" id="SFLDS00003">
    <property type="entry name" value="Haloacid_Dehalogenase"/>
    <property type="match status" value="1"/>
</dbReference>
<gene>
    <name evidence="20" type="ORF">GLX28_03255</name>
</gene>
<feature type="transmembrane region" description="Helical" evidence="18">
    <location>
        <begin position="532"/>
        <end position="555"/>
    </location>
</feature>
<dbReference type="NCBIfam" id="TIGR00003">
    <property type="entry name" value="copper ion binding protein"/>
    <property type="match status" value="2"/>
</dbReference>
<feature type="transmembrane region" description="Helical" evidence="18">
    <location>
        <begin position="285"/>
        <end position="302"/>
    </location>
</feature>
<dbReference type="InterPro" id="IPR008250">
    <property type="entry name" value="ATPase_P-typ_transduc_dom_A_sf"/>
</dbReference>
<evidence type="ECO:0000256" key="3">
    <source>
        <dbReference type="ARBA" id="ARBA00012517"/>
    </source>
</evidence>
<dbReference type="FunFam" id="3.30.70.100:FF:000005">
    <property type="entry name" value="Copper-exporting P-type ATPase A"/>
    <property type="match status" value="3"/>
</dbReference>
<evidence type="ECO:0000256" key="16">
    <source>
        <dbReference type="ARBA" id="ARBA00023065"/>
    </source>
</evidence>
<dbReference type="SFLD" id="SFLDG00002">
    <property type="entry name" value="C1.7:_P-type_atpase_like"/>
    <property type="match status" value="1"/>
</dbReference>
<dbReference type="PRINTS" id="PR00119">
    <property type="entry name" value="CATATPASE"/>
</dbReference>
<sequence length="916" mass="94381">MSQVQTVELGVGGMTCANCSSRVERSLKRVGGVQDASVNLATERASVTFDPAQVGPQALEDPVRDAGYVPLTQEAEVTVGGMTCANCSSRVERSLKRDGGVQAASVNLATERASVTFDPAQVGPQALVDTVRDAGYEPLTQEAEFTVGGMTCANCSSRVERALKRAPGVLSASVNLATERATVTFLPGATSPGALHAVVTDAGYSVPPPAAAPDTTGMVATGMVATVLDAGAADPQDARARETAALRRDVGFSALFAVPLLLIAMLPMLIMPLHMALMAAVGERALNVLMLLLAAPVQFGPGRRFYRQGWAALRHRSPDMNTLVMIGTTAAFGYSLLVTLAPQLFPAGTRHVYFEASGVVITLVLLGKYFESFAKGRSSDAMRALLNLQPPVAHVLRGDAETDVPLAALQVGDLILVRPGEKIPVDGAVERGSSFVDESMLTGESVPVLKEAGAALTGGTLNGRGALHYRAERVRADTALAGIIRLVERAQGSKPPIQGLADRVVAVFVPVVLVITAVTFLAWLLLGGPDALPRALVSAVAVLIIACPCAMGLATPTSVMVGTGRAAELGVLFRGGAALEGLQGVQVVALDKTGTLTLGRPALGEVRPLSAFTRDEVLALVGAVEAGSEHPVARALVDAARAGDHTLPEATDVQAVPGFGVEGTVAGRRVQVGAARFMARLGVDTAALDPEAQALADAGHTPMFAAVDGQLAALLTAVDPVKPGTPEAVRALQAAGLRVVMVTGDDRRTAQAVAHTLGITDVRAEVLPEDKQRVVQDLQAGGARVAFVGDGINDAPALAQADVGVAIGTGTDVAAESADVILMSGDLRGVPTARALSRATLSNIRLNLLWAFGYNVLLIPVAAGALFPLLGWQLSPVLAAAAMGLSSVLVLSNALRLRGFRAPHAAPRTTAQTATA</sequence>
<feature type="domain" description="HMA" evidence="19">
    <location>
        <begin position="73"/>
        <end position="139"/>
    </location>
</feature>
<accession>A0A6I4YM36</accession>
<name>A0A6I4YM36_9DEIO</name>
<evidence type="ECO:0000256" key="14">
    <source>
        <dbReference type="ARBA" id="ARBA00022989"/>
    </source>
</evidence>
<dbReference type="InterPro" id="IPR023298">
    <property type="entry name" value="ATPase_P-typ_TM_dom_sf"/>
</dbReference>
<dbReference type="GO" id="GO:0016887">
    <property type="term" value="F:ATP hydrolysis activity"/>
    <property type="evidence" value="ECO:0007669"/>
    <property type="project" value="InterPro"/>
</dbReference>
<evidence type="ECO:0000256" key="18">
    <source>
        <dbReference type="RuleBase" id="RU362081"/>
    </source>
</evidence>
<dbReference type="FunFam" id="2.70.150.10:FF:000020">
    <property type="entry name" value="Copper-exporting P-type ATPase A"/>
    <property type="match status" value="1"/>
</dbReference>
<evidence type="ECO:0000256" key="7">
    <source>
        <dbReference type="ARBA" id="ARBA00022723"/>
    </source>
</evidence>
<comment type="caution">
    <text evidence="20">The sequence shown here is derived from an EMBL/GenBank/DDBJ whole genome shotgun (WGS) entry which is preliminary data.</text>
</comment>
<keyword evidence="7 18" id="KW-0479">Metal-binding</keyword>
<feature type="transmembrane region" description="Helical" evidence="18">
    <location>
        <begin position="323"/>
        <end position="345"/>
    </location>
</feature>
<evidence type="ECO:0000256" key="17">
    <source>
        <dbReference type="ARBA" id="ARBA00023136"/>
    </source>
</evidence>
<evidence type="ECO:0000259" key="19">
    <source>
        <dbReference type="PROSITE" id="PS50846"/>
    </source>
</evidence>
<keyword evidence="6 18" id="KW-0812">Transmembrane</keyword>
<dbReference type="NCBIfam" id="TIGR01511">
    <property type="entry name" value="ATPase-IB1_Cu"/>
    <property type="match status" value="1"/>
</dbReference>
<evidence type="ECO:0000256" key="9">
    <source>
        <dbReference type="ARBA" id="ARBA00022741"/>
    </source>
</evidence>
<comment type="similarity">
    <text evidence="2 18">Belongs to the cation transport ATPase (P-type) (TC 3.A.3) family. Type IB subfamily.</text>
</comment>
<dbReference type="Gene3D" id="3.30.70.100">
    <property type="match status" value="3"/>
</dbReference>
<keyword evidence="12" id="KW-0460">Magnesium</keyword>
<evidence type="ECO:0000256" key="5">
    <source>
        <dbReference type="ARBA" id="ARBA00022475"/>
    </source>
</evidence>
<dbReference type="InterPro" id="IPR059000">
    <property type="entry name" value="ATPase_P-type_domA"/>
</dbReference>
<dbReference type="CDD" id="cd02094">
    <property type="entry name" value="P-type_ATPase_Cu-like"/>
    <property type="match status" value="1"/>
</dbReference>
<dbReference type="CDD" id="cd00371">
    <property type="entry name" value="HMA"/>
    <property type="match status" value="3"/>
</dbReference>
<evidence type="ECO:0000256" key="10">
    <source>
        <dbReference type="ARBA" id="ARBA00022796"/>
    </source>
</evidence>
<keyword evidence="17 18" id="KW-0472">Membrane</keyword>
<comment type="subcellular location">
    <subcellularLocation>
        <location evidence="1">Cell membrane</location>
        <topology evidence="1">Multi-pass membrane protein</topology>
    </subcellularLocation>
</comment>
<dbReference type="EC" id="7.2.2.8" evidence="3"/>
<dbReference type="InterPro" id="IPR001757">
    <property type="entry name" value="P_typ_ATPase"/>
</dbReference>
<dbReference type="InterPro" id="IPR036412">
    <property type="entry name" value="HAD-like_sf"/>
</dbReference>
<dbReference type="InterPro" id="IPR027256">
    <property type="entry name" value="P-typ_ATPase_IB"/>
</dbReference>
<dbReference type="Pfam" id="PF00702">
    <property type="entry name" value="Hydrolase"/>
    <property type="match status" value="1"/>
</dbReference>